<dbReference type="Gene3D" id="3.10.450.50">
    <property type="match status" value="1"/>
</dbReference>
<name>A0A2I2KNN5_9ACTN</name>
<dbReference type="OrthoDB" id="9808719at2"/>
<dbReference type="Proteomes" id="UP000234331">
    <property type="component" value="Unassembled WGS sequence"/>
</dbReference>
<protein>
    <recommendedName>
        <fullName evidence="3">SnoaL-like domain-containing protein</fullName>
    </recommendedName>
</protein>
<evidence type="ECO:0000313" key="1">
    <source>
        <dbReference type="EMBL" id="SNQ47285.1"/>
    </source>
</evidence>
<dbReference type="EMBL" id="FZMO01000090">
    <property type="protein sequence ID" value="SNQ47285.1"/>
    <property type="molecule type" value="Genomic_DNA"/>
</dbReference>
<evidence type="ECO:0000313" key="2">
    <source>
        <dbReference type="Proteomes" id="UP000234331"/>
    </source>
</evidence>
<keyword evidence="2" id="KW-1185">Reference proteome</keyword>
<dbReference type="InterPro" id="IPR032710">
    <property type="entry name" value="NTF2-like_dom_sf"/>
</dbReference>
<dbReference type="SUPFAM" id="SSF54427">
    <property type="entry name" value="NTF2-like"/>
    <property type="match status" value="1"/>
</dbReference>
<sequence>MNRGSVSRQETAVLGDGITQDLAEAATTAAGRVHDAWAAPDTNTRAALLAEVCADDVTYANPLKNAVGPQDLAKLISELTTTYPGYLPVRTSGVDAHHDTALYTWALRDRGGKSVLTGIEIIRFTLEARLTSITSFFGQPPQIRYTYQA</sequence>
<evidence type="ECO:0008006" key="3">
    <source>
        <dbReference type="Google" id="ProtNLM"/>
    </source>
</evidence>
<gene>
    <name evidence="1" type="ORF">FRACA_180049</name>
</gene>
<accession>A0A2I2KNN5</accession>
<dbReference type="RefSeq" id="WP_101831164.1">
    <property type="nucleotide sequence ID" value="NZ_FZMO01000090.1"/>
</dbReference>
<organism evidence="1 2">
    <name type="scientific">Frankia canadensis</name>
    <dbReference type="NCBI Taxonomy" id="1836972"/>
    <lineage>
        <taxon>Bacteria</taxon>
        <taxon>Bacillati</taxon>
        <taxon>Actinomycetota</taxon>
        <taxon>Actinomycetes</taxon>
        <taxon>Frankiales</taxon>
        <taxon>Frankiaceae</taxon>
        <taxon>Frankia</taxon>
    </lineage>
</organism>
<reference evidence="1 2" key="1">
    <citation type="submission" date="2017-06" db="EMBL/GenBank/DDBJ databases">
        <authorList>
            <person name="Kim H.J."/>
            <person name="Triplett B.A."/>
        </authorList>
    </citation>
    <scope>NUCLEOTIDE SEQUENCE [LARGE SCALE GENOMIC DNA]</scope>
    <source>
        <strain evidence="1">FRACA_ARgP5</strain>
    </source>
</reference>
<proteinExistence type="predicted"/>
<dbReference type="AlphaFoldDB" id="A0A2I2KNN5"/>